<gene>
    <name evidence="1" type="ORF">ET418_17005</name>
</gene>
<name>A0A5A9X7C4_9BACT</name>
<proteinExistence type="predicted"/>
<dbReference type="RefSeq" id="WP_149309675.1">
    <property type="nucleotide sequence ID" value="NZ_SRSD01000012.1"/>
</dbReference>
<evidence type="ECO:0000313" key="1">
    <source>
        <dbReference type="EMBL" id="KAA0888099.1"/>
    </source>
</evidence>
<evidence type="ECO:0000313" key="2">
    <source>
        <dbReference type="Proteomes" id="UP000324298"/>
    </source>
</evidence>
<sequence>MRLIDKIKQSFIKIGYGGRRVYVRPMTHIAVSAADAVSGDMQDVLETGGVIDARDYMGLISAPYIYQLRVRAIDRYINDNCPVYGDYEQRIAENLLIRLNQLGWARRYLRIPHQIRCEHDEMDILFSMRALVRQQKIIKISDYLGLKSRAQLYRMRARVLAEAVAEGLIPANQERTKLRLIKSRQENEE</sequence>
<dbReference type="EMBL" id="SRSD01000012">
    <property type="protein sequence ID" value="KAA0888099.1"/>
    <property type="molecule type" value="Genomic_DNA"/>
</dbReference>
<keyword evidence="2" id="KW-1185">Reference proteome</keyword>
<reference evidence="1 2" key="1">
    <citation type="submission" date="2019-04" db="EMBL/GenBank/DDBJ databases">
        <title>Geobacter ruber sp. nov., ferric-reducing bacteria isolated from paddy soil.</title>
        <authorList>
            <person name="Xu Z."/>
            <person name="Masuda Y."/>
            <person name="Itoh H."/>
            <person name="Senoo K."/>
        </authorList>
    </citation>
    <scope>NUCLEOTIDE SEQUENCE [LARGE SCALE GENOMIC DNA]</scope>
    <source>
        <strain evidence="1 2">Red88</strain>
    </source>
</reference>
<organism evidence="1 2">
    <name type="scientific">Oryzomonas rubra</name>
    <dbReference type="NCBI Taxonomy" id="2509454"/>
    <lineage>
        <taxon>Bacteria</taxon>
        <taxon>Pseudomonadati</taxon>
        <taxon>Thermodesulfobacteriota</taxon>
        <taxon>Desulfuromonadia</taxon>
        <taxon>Geobacterales</taxon>
        <taxon>Geobacteraceae</taxon>
        <taxon>Oryzomonas</taxon>
    </lineage>
</organism>
<dbReference type="Proteomes" id="UP000324298">
    <property type="component" value="Unassembled WGS sequence"/>
</dbReference>
<comment type="caution">
    <text evidence="1">The sequence shown here is derived from an EMBL/GenBank/DDBJ whole genome shotgun (WGS) entry which is preliminary data.</text>
</comment>
<protein>
    <submittedName>
        <fullName evidence="1">Uncharacterized protein</fullName>
    </submittedName>
</protein>
<accession>A0A5A9X7C4</accession>
<dbReference type="AlphaFoldDB" id="A0A5A9X7C4"/>